<accession>A0ABT6NFG0</accession>
<dbReference type="Proteomes" id="UP001158045">
    <property type="component" value="Unassembled WGS sequence"/>
</dbReference>
<keyword evidence="3" id="KW-1185">Reference proteome</keyword>
<organism evidence="2 3">
    <name type="scientific">Fusibacter bizertensis</name>
    <dbReference type="NCBI Taxonomy" id="1488331"/>
    <lineage>
        <taxon>Bacteria</taxon>
        <taxon>Bacillati</taxon>
        <taxon>Bacillota</taxon>
        <taxon>Clostridia</taxon>
        <taxon>Eubacteriales</taxon>
        <taxon>Eubacteriales Family XII. Incertae Sedis</taxon>
        <taxon>Fusibacter</taxon>
    </lineage>
</organism>
<evidence type="ECO:0000259" key="1">
    <source>
        <dbReference type="Pfam" id="PF01636"/>
    </source>
</evidence>
<dbReference type="PANTHER" id="PTHR21310">
    <property type="entry name" value="AMINOGLYCOSIDE PHOSPHOTRANSFERASE-RELATED-RELATED"/>
    <property type="match status" value="1"/>
</dbReference>
<protein>
    <submittedName>
        <fullName evidence="2">Aminoglycoside phosphotransferase family protein</fullName>
        <ecNumber evidence="2">2.7.1.-</ecNumber>
    </submittedName>
</protein>
<dbReference type="Pfam" id="PF01636">
    <property type="entry name" value="APH"/>
    <property type="match status" value="1"/>
</dbReference>
<evidence type="ECO:0000313" key="2">
    <source>
        <dbReference type="EMBL" id="MDH8679161.1"/>
    </source>
</evidence>
<dbReference type="RefSeq" id="WP_281095058.1">
    <property type="nucleotide sequence ID" value="NZ_JARYZI010000009.1"/>
</dbReference>
<dbReference type="Gene3D" id="3.90.1200.10">
    <property type="match status" value="1"/>
</dbReference>
<dbReference type="EMBL" id="JARYZI010000009">
    <property type="protein sequence ID" value="MDH8679161.1"/>
    <property type="molecule type" value="Genomic_DNA"/>
</dbReference>
<feature type="domain" description="Aminoglycoside phosphotransferase" evidence="1">
    <location>
        <begin position="34"/>
        <end position="258"/>
    </location>
</feature>
<proteinExistence type="predicted"/>
<dbReference type="EC" id="2.7.1.-" evidence="2"/>
<comment type="caution">
    <text evidence="2">The sequence shown here is derived from an EMBL/GenBank/DDBJ whole genome shotgun (WGS) entry which is preliminary data.</text>
</comment>
<name>A0ABT6NFG0_9FIRM</name>
<dbReference type="PANTHER" id="PTHR21310:SF15">
    <property type="entry name" value="AMINOGLYCOSIDE PHOSPHOTRANSFERASE DOMAIN-CONTAINING PROTEIN"/>
    <property type="match status" value="1"/>
</dbReference>
<keyword evidence="2" id="KW-0808">Transferase</keyword>
<dbReference type="GO" id="GO:0016740">
    <property type="term" value="F:transferase activity"/>
    <property type="evidence" value="ECO:0007669"/>
    <property type="project" value="UniProtKB-KW"/>
</dbReference>
<dbReference type="SUPFAM" id="SSF56112">
    <property type="entry name" value="Protein kinase-like (PK-like)"/>
    <property type="match status" value="1"/>
</dbReference>
<gene>
    <name evidence="2" type="ORF">QE109_13455</name>
</gene>
<dbReference type="InterPro" id="IPR051678">
    <property type="entry name" value="AGP_Transferase"/>
</dbReference>
<sequence length="318" mass="38291">MKERQEDVKKIFAKHFSERIIDISPCGNHELKRNLVYKVVLENSHYIIKFYYKPNKRVREINAVPIIEEFNELKIVNYGITDDGIEWMIYNFLDGWLLDQIYDDLDLDQLRYIFYEIGKRTAKLHNITTFDYFGDVQKDKQSLLSQYHTFVVDDCERLIDNLHKQNLHEIDTISNSIEKLRNEFVNIRELKFGRYTHRDLDGRNILIKISPEKGMQLNGFLDFEKTVINNEYMDIIGFYRRYFLKEPKLIAHFFKGYEEVLPVDDTFNLELRFNLYKTGIDICSWSLDVSKNYFESTLAYLKELERIDPLLEELYYKK</sequence>
<evidence type="ECO:0000313" key="3">
    <source>
        <dbReference type="Proteomes" id="UP001158045"/>
    </source>
</evidence>
<reference evidence="2 3" key="1">
    <citation type="submission" date="2023-04" db="EMBL/GenBank/DDBJ databases">
        <title>Fusibacter bizertensis strain WBS, isolated from littoral bottom sediments of the Arctic seas - biochemical and genomic analysis.</title>
        <authorList>
            <person name="Brioukhanov A.L."/>
        </authorList>
    </citation>
    <scope>NUCLEOTIDE SEQUENCE [LARGE SCALE GENOMIC DNA]</scope>
    <source>
        <strain evidence="2 3">WBS</strain>
    </source>
</reference>
<dbReference type="InterPro" id="IPR011009">
    <property type="entry name" value="Kinase-like_dom_sf"/>
</dbReference>
<dbReference type="InterPro" id="IPR002575">
    <property type="entry name" value="Aminoglycoside_PTrfase"/>
</dbReference>